<protein>
    <recommendedName>
        <fullName evidence="3">Transposase Tc1-like domain-containing protein</fullName>
    </recommendedName>
</protein>
<evidence type="ECO:0000313" key="1">
    <source>
        <dbReference type="EMBL" id="KAG8240162.1"/>
    </source>
</evidence>
<proteinExistence type="predicted"/>
<dbReference type="Proteomes" id="UP000792457">
    <property type="component" value="Unassembled WGS sequence"/>
</dbReference>
<sequence>MIGLRDMGLSYRDFAARAGRITKAAMRSTAASVNMFASTVRRRLLRAGLVESMRLHRLPLTVNHRCLGLQWVRERRHWEAEWQNVLVSDKSRFNLSNSDGRVRVRRYRGERNRADCIFERHSGIGSGAECGDVKPLMGSMSLQKINTRVCAPVLGEMDVETEQEKLPSVIEFS</sequence>
<dbReference type="GO" id="GO:0003676">
    <property type="term" value="F:nucleic acid binding"/>
    <property type="evidence" value="ECO:0007669"/>
    <property type="project" value="InterPro"/>
</dbReference>
<dbReference type="InterPro" id="IPR036397">
    <property type="entry name" value="RNaseH_sf"/>
</dbReference>
<comment type="caution">
    <text evidence="1">The sequence shown here is derived from an EMBL/GenBank/DDBJ whole genome shotgun (WGS) entry which is preliminary data.</text>
</comment>
<gene>
    <name evidence="1" type="ORF">J437_LFUL018709</name>
</gene>
<dbReference type="Gene3D" id="3.30.420.10">
    <property type="entry name" value="Ribonuclease H-like superfamily/Ribonuclease H"/>
    <property type="match status" value="1"/>
</dbReference>
<reference evidence="1" key="1">
    <citation type="submission" date="2013-04" db="EMBL/GenBank/DDBJ databases">
        <authorList>
            <person name="Qu J."/>
            <person name="Murali S.C."/>
            <person name="Bandaranaike D."/>
            <person name="Bellair M."/>
            <person name="Blankenburg K."/>
            <person name="Chao H."/>
            <person name="Dinh H."/>
            <person name="Doddapaneni H."/>
            <person name="Downs B."/>
            <person name="Dugan-Rocha S."/>
            <person name="Elkadiri S."/>
            <person name="Gnanaolivu R.D."/>
            <person name="Hernandez B."/>
            <person name="Javaid M."/>
            <person name="Jayaseelan J.C."/>
            <person name="Lee S."/>
            <person name="Li M."/>
            <person name="Ming W."/>
            <person name="Munidasa M."/>
            <person name="Muniz J."/>
            <person name="Nguyen L."/>
            <person name="Ongeri F."/>
            <person name="Osuji N."/>
            <person name="Pu L.-L."/>
            <person name="Puazo M."/>
            <person name="Qu C."/>
            <person name="Quiroz J."/>
            <person name="Raj R."/>
            <person name="Weissenberger G."/>
            <person name="Xin Y."/>
            <person name="Zou X."/>
            <person name="Han Y."/>
            <person name="Richards S."/>
            <person name="Worley K."/>
            <person name="Muzny D."/>
            <person name="Gibbs R."/>
        </authorList>
    </citation>
    <scope>NUCLEOTIDE SEQUENCE</scope>
    <source>
        <strain evidence="1">Sampled in the wild</strain>
    </source>
</reference>
<evidence type="ECO:0008006" key="3">
    <source>
        <dbReference type="Google" id="ProtNLM"/>
    </source>
</evidence>
<name>A0A8K0KSQ3_LADFU</name>
<reference evidence="1" key="2">
    <citation type="submission" date="2017-10" db="EMBL/GenBank/DDBJ databases">
        <title>Ladona fulva Genome sequencing and assembly.</title>
        <authorList>
            <person name="Murali S."/>
            <person name="Richards S."/>
            <person name="Bandaranaike D."/>
            <person name="Bellair M."/>
            <person name="Blankenburg K."/>
            <person name="Chao H."/>
            <person name="Dinh H."/>
            <person name="Doddapaneni H."/>
            <person name="Dugan-Rocha S."/>
            <person name="Elkadiri S."/>
            <person name="Gnanaolivu R."/>
            <person name="Hernandez B."/>
            <person name="Skinner E."/>
            <person name="Javaid M."/>
            <person name="Lee S."/>
            <person name="Li M."/>
            <person name="Ming W."/>
            <person name="Munidasa M."/>
            <person name="Muniz J."/>
            <person name="Nguyen L."/>
            <person name="Hughes D."/>
            <person name="Osuji N."/>
            <person name="Pu L.-L."/>
            <person name="Puazo M."/>
            <person name="Qu C."/>
            <person name="Quiroz J."/>
            <person name="Raj R."/>
            <person name="Weissenberger G."/>
            <person name="Xin Y."/>
            <person name="Zou X."/>
            <person name="Han Y."/>
            <person name="Worley K."/>
            <person name="Muzny D."/>
            <person name="Gibbs R."/>
        </authorList>
    </citation>
    <scope>NUCLEOTIDE SEQUENCE</scope>
    <source>
        <strain evidence="1">Sampled in the wild</strain>
    </source>
</reference>
<keyword evidence="2" id="KW-1185">Reference proteome</keyword>
<dbReference type="AlphaFoldDB" id="A0A8K0KSQ3"/>
<evidence type="ECO:0000313" key="2">
    <source>
        <dbReference type="Proteomes" id="UP000792457"/>
    </source>
</evidence>
<accession>A0A8K0KSQ3</accession>
<organism evidence="1 2">
    <name type="scientific">Ladona fulva</name>
    <name type="common">Scarce chaser dragonfly</name>
    <name type="synonym">Libellula fulva</name>
    <dbReference type="NCBI Taxonomy" id="123851"/>
    <lineage>
        <taxon>Eukaryota</taxon>
        <taxon>Metazoa</taxon>
        <taxon>Ecdysozoa</taxon>
        <taxon>Arthropoda</taxon>
        <taxon>Hexapoda</taxon>
        <taxon>Insecta</taxon>
        <taxon>Pterygota</taxon>
        <taxon>Palaeoptera</taxon>
        <taxon>Odonata</taxon>
        <taxon>Epiprocta</taxon>
        <taxon>Anisoptera</taxon>
        <taxon>Libelluloidea</taxon>
        <taxon>Libellulidae</taxon>
        <taxon>Ladona</taxon>
    </lineage>
</organism>
<dbReference type="EMBL" id="KZ312372">
    <property type="protein sequence ID" value="KAG8240162.1"/>
    <property type="molecule type" value="Genomic_DNA"/>
</dbReference>
<dbReference type="OrthoDB" id="4843387at2759"/>